<evidence type="ECO:0000259" key="2">
    <source>
        <dbReference type="PROSITE" id="PS50050"/>
    </source>
</evidence>
<dbReference type="GO" id="GO:2000406">
    <property type="term" value="P:positive regulation of T cell migration"/>
    <property type="evidence" value="ECO:0007669"/>
    <property type="project" value="TreeGrafter"/>
</dbReference>
<evidence type="ECO:0000313" key="3">
    <source>
        <dbReference type="EMBL" id="KKF23439.1"/>
    </source>
</evidence>
<dbReference type="PROSITE" id="PS50050">
    <property type="entry name" value="TNFR_NGFR_2"/>
    <property type="match status" value="1"/>
</dbReference>
<dbReference type="Gene3D" id="2.10.50.10">
    <property type="entry name" value="Tumor Necrosis Factor Receptor, subunit A, domain 2"/>
    <property type="match status" value="3"/>
</dbReference>
<dbReference type="SUPFAM" id="SSF57586">
    <property type="entry name" value="TNF receptor-like"/>
    <property type="match status" value="2"/>
</dbReference>
<dbReference type="GO" id="GO:0002720">
    <property type="term" value="P:positive regulation of cytokine production involved in immune response"/>
    <property type="evidence" value="ECO:0007669"/>
    <property type="project" value="TreeGrafter"/>
</dbReference>
<reference evidence="3" key="1">
    <citation type="journal article" date="2015" name="PLoS Genet.">
        <title>Genome Sequencing of the Perciform Fish Larimichthys crocea Provides Insights into Molecular and Genetic Mechanisms of Stress Adaptation.</title>
        <authorList>
            <person name="Ao J."/>
            <person name="Mu Y."/>
            <person name="Xiang L.X."/>
            <person name="Fan D."/>
            <person name="Feng M."/>
            <person name="Zhang S."/>
            <person name="Shi Q."/>
            <person name="Zhu L.Y."/>
            <person name="Li T."/>
            <person name="Ding Y."/>
            <person name="Nie L."/>
            <person name="Li Q."/>
            <person name="Dong W.R."/>
            <person name="Jiang L."/>
            <person name="Sun B."/>
            <person name="Zhang X."/>
            <person name="Li M."/>
            <person name="Zhang H.Q."/>
            <person name="Xie S."/>
            <person name="Zhu Y."/>
            <person name="Jiang X."/>
            <person name="Wang X."/>
            <person name="Mu P."/>
            <person name="Chen W."/>
            <person name="Yue Z."/>
            <person name="Wang Z."/>
            <person name="Wang J."/>
            <person name="Shao J.Z."/>
            <person name="Chen X."/>
        </authorList>
    </citation>
    <scope>NUCLEOTIDE SEQUENCE [LARGE SCALE GENOMIC DNA]</scope>
    <source>
        <strain evidence="3">SSNF</strain>
        <tissue evidence="3">Blood</tissue>
    </source>
</reference>
<dbReference type="PROSITE" id="PS00652">
    <property type="entry name" value="TNFR_NGFR_1"/>
    <property type="match status" value="1"/>
</dbReference>
<dbReference type="AlphaFoldDB" id="A0A0F8AJE6"/>
<dbReference type="SMART" id="SM00208">
    <property type="entry name" value="TNFR"/>
    <property type="match status" value="1"/>
</dbReference>
<dbReference type="GO" id="GO:0050829">
    <property type="term" value="P:defense response to Gram-negative bacterium"/>
    <property type="evidence" value="ECO:0007669"/>
    <property type="project" value="TreeGrafter"/>
</dbReference>
<name>A0A0F8AJE6_LARCR</name>
<dbReference type="EMBL" id="KQ041736">
    <property type="protein sequence ID" value="KKF23439.1"/>
    <property type="molecule type" value="Genomic_DNA"/>
</dbReference>
<dbReference type="GO" id="GO:0046642">
    <property type="term" value="P:negative regulation of alpha-beta T cell proliferation"/>
    <property type="evidence" value="ECO:0007669"/>
    <property type="project" value="TreeGrafter"/>
</dbReference>
<organism evidence="3">
    <name type="scientific">Larimichthys crocea</name>
    <name type="common">Large yellow croaker</name>
    <name type="synonym">Pseudosciaena crocea</name>
    <dbReference type="NCBI Taxonomy" id="215358"/>
    <lineage>
        <taxon>Eukaryota</taxon>
        <taxon>Metazoa</taxon>
        <taxon>Chordata</taxon>
        <taxon>Craniata</taxon>
        <taxon>Vertebrata</taxon>
        <taxon>Euteleostomi</taxon>
        <taxon>Actinopterygii</taxon>
        <taxon>Neopterygii</taxon>
        <taxon>Teleostei</taxon>
        <taxon>Neoteleostei</taxon>
        <taxon>Acanthomorphata</taxon>
        <taxon>Eupercaria</taxon>
        <taxon>Sciaenidae</taxon>
        <taxon>Larimichthys</taxon>
    </lineage>
</organism>
<gene>
    <name evidence="3" type="ORF">EH28_00257</name>
</gene>
<accession>A0A0F8AJE6</accession>
<feature type="disulfide bond" evidence="1">
    <location>
        <begin position="30"/>
        <end position="45"/>
    </location>
</feature>
<dbReference type="CDD" id="cd13405">
    <property type="entry name" value="TNFRSF14_teleost"/>
    <property type="match status" value="1"/>
</dbReference>
<dbReference type="GO" id="GO:0009897">
    <property type="term" value="C:external side of plasma membrane"/>
    <property type="evidence" value="ECO:0007669"/>
    <property type="project" value="TreeGrafter"/>
</dbReference>
<dbReference type="FunFam" id="2.10.50.10:FF:000009">
    <property type="entry name" value="Tumor necrosis factor receptor superfamily member 14"/>
    <property type="match status" value="1"/>
</dbReference>
<keyword evidence="3" id="KW-0675">Receptor</keyword>
<dbReference type="Pfam" id="PF00020">
    <property type="entry name" value="TNFR_c6"/>
    <property type="match status" value="1"/>
</dbReference>
<proteinExistence type="predicted"/>
<dbReference type="InterPro" id="IPR001368">
    <property type="entry name" value="TNFR/NGFR_Cys_rich_reg"/>
</dbReference>
<dbReference type="PANTHER" id="PTHR46838:SF1">
    <property type="entry name" value="TUMOR NECROSIS FACTOR RECEPTOR SUPERFAMILY MEMBER 14"/>
    <property type="match status" value="1"/>
</dbReference>
<keyword evidence="1" id="KW-1015">Disulfide bond</keyword>
<evidence type="ECO:0000256" key="1">
    <source>
        <dbReference type="PROSITE-ProRule" id="PRU00206"/>
    </source>
</evidence>
<sequence>MSECSLVFFPTGNRVRTDCTEFRSTSCQPCYEGTYMNHLNKRTWCFPCTNCDAGSGLKIHTACTTTSDTVCEPLEGFYCLDPAGSSCVTARKHSTCKPGQYISQIGWCFQSDRLDPQFTQSHETVHIYSMSSSRSLVYLRYNM</sequence>
<protein>
    <submittedName>
        <fullName evidence="3">Tumor necrosis factor receptor superfamily member 14</fullName>
    </submittedName>
</protein>
<comment type="caution">
    <text evidence="1">Lacks conserved residue(s) required for the propagation of feature annotation.</text>
</comment>
<feature type="domain" description="TNFR-Cys" evidence="2">
    <location>
        <begin position="29"/>
        <end position="71"/>
    </location>
</feature>
<feature type="repeat" description="TNFR-Cys" evidence="1">
    <location>
        <begin position="29"/>
        <end position="71"/>
    </location>
</feature>
<dbReference type="GO" id="GO:0050830">
    <property type="term" value="P:defense response to Gram-positive bacterium"/>
    <property type="evidence" value="ECO:0007669"/>
    <property type="project" value="TreeGrafter"/>
</dbReference>
<dbReference type="PANTHER" id="PTHR46838">
    <property type="entry name" value="TUMOR NECROSIS FACTOR RECEPTOR SUPERFAMILY MEMBER 14"/>
    <property type="match status" value="1"/>
</dbReference>